<dbReference type="PANTHER" id="PTHR30137:SF6">
    <property type="entry name" value="LUCIFERASE-LIKE MONOOXYGENASE"/>
    <property type="match status" value="1"/>
</dbReference>
<dbReference type="CDD" id="cd00347">
    <property type="entry name" value="Flavin_utilizing_monoxygenases"/>
    <property type="match status" value="1"/>
</dbReference>
<dbReference type="Pfam" id="PF00296">
    <property type="entry name" value="Bac_luciferase"/>
    <property type="match status" value="1"/>
</dbReference>
<name>A0ABU1QD21_9BACL</name>
<dbReference type="SUPFAM" id="SSF51679">
    <property type="entry name" value="Bacterial luciferase-like"/>
    <property type="match status" value="1"/>
</dbReference>
<comment type="similarity">
    <text evidence="1">To bacterial alkanal monooxygenase alpha and beta chains.</text>
</comment>
<dbReference type="InterPro" id="IPR050766">
    <property type="entry name" value="Bact_Lucif_Oxidored"/>
</dbReference>
<keyword evidence="4" id="KW-1185">Reference proteome</keyword>
<dbReference type="NCBIfam" id="TIGR03558">
    <property type="entry name" value="oxido_grp_1"/>
    <property type="match status" value="1"/>
</dbReference>
<protein>
    <submittedName>
        <fullName evidence="3">Luciferase family oxidoreductase group 1</fullName>
    </submittedName>
</protein>
<proteinExistence type="predicted"/>
<evidence type="ECO:0000313" key="3">
    <source>
        <dbReference type="EMBL" id="MDR6777534.1"/>
    </source>
</evidence>
<organism evidence="3 4">
    <name type="scientific">Paenibacillus peoriae</name>
    <dbReference type="NCBI Taxonomy" id="59893"/>
    <lineage>
        <taxon>Bacteria</taxon>
        <taxon>Bacillati</taxon>
        <taxon>Bacillota</taxon>
        <taxon>Bacilli</taxon>
        <taxon>Bacillales</taxon>
        <taxon>Paenibacillaceae</taxon>
        <taxon>Paenibacillus</taxon>
    </lineage>
</organism>
<dbReference type="Proteomes" id="UP001266807">
    <property type="component" value="Unassembled WGS sequence"/>
</dbReference>
<evidence type="ECO:0000259" key="2">
    <source>
        <dbReference type="Pfam" id="PF00296"/>
    </source>
</evidence>
<dbReference type="EMBL" id="JAVDUG010000002">
    <property type="protein sequence ID" value="MDR6777534.1"/>
    <property type="molecule type" value="Genomic_DNA"/>
</dbReference>
<dbReference type="InterPro" id="IPR011251">
    <property type="entry name" value="Luciferase-like_dom"/>
</dbReference>
<evidence type="ECO:0000256" key="1">
    <source>
        <dbReference type="ARBA" id="ARBA00007789"/>
    </source>
</evidence>
<sequence length="316" mass="34961">MSMQSQSLSIKRLNLGVLDMVPLLPSNRPEQAVQRAGELARQAEAWGYTRYWTSEHHDMEGLASSSPEVLLSHIGAVTKTIKLGAGAILLPHYSPVKVAEWFHLLAALYPGRVELGLGRAPGGGPHASMALSGNFLQHVTELPQTMEALLALLEGTYEYEQVPVFARPMPEQPPAVWMLGTNRKSAEYAAQYSTGYVFGQFMSEQQTEEMLSIYRSSFQPSNRMDKPRTMVAVGAVCALTNELAQQWAGQISLGDPAMRASWLVGTPSDIAERLRGLQIKYDNDEFLLVTPIPDYEQRLHSYRLIAEAVNSNLDSK</sequence>
<dbReference type="InterPro" id="IPR036661">
    <property type="entry name" value="Luciferase-like_sf"/>
</dbReference>
<gene>
    <name evidence="3" type="ORF">J2W98_001796</name>
</gene>
<dbReference type="InterPro" id="IPR019949">
    <property type="entry name" value="CmoO-like"/>
</dbReference>
<feature type="domain" description="Luciferase-like" evidence="2">
    <location>
        <begin position="25"/>
        <end position="248"/>
    </location>
</feature>
<reference evidence="3 4" key="1">
    <citation type="submission" date="2023-07" db="EMBL/GenBank/DDBJ databases">
        <title>Sorghum-associated microbial communities from plants grown in Nebraska, USA.</title>
        <authorList>
            <person name="Schachtman D."/>
        </authorList>
    </citation>
    <scope>NUCLEOTIDE SEQUENCE [LARGE SCALE GENOMIC DNA]</scope>
    <source>
        <strain evidence="3 4">BE143</strain>
    </source>
</reference>
<comment type="caution">
    <text evidence="3">The sequence shown here is derived from an EMBL/GenBank/DDBJ whole genome shotgun (WGS) entry which is preliminary data.</text>
</comment>
<evidence type="ECO:0000313" key="4">
    <source>
        <dbReference type="Proteomes" id="UP001266807"/>
    </source>
</evidence>
<dbReference type="Gene3D" id="3.20.20.30">
    <property type="entry name" value="Luciferase-like domain"/>
    <property type="match status" value="1"/>
</dbReference>
<dbReference type="PANTHER" id="PTHR30137">
    <property type="entry name" value="LUCIFERASE-LIKE MONOOXYGENASE"/>
    <property type="match status" value="1"/>
</dbReference>
<accession>A0ABU1QD21</accession>